<keyword evidence="2" id="KW-1185">Reference proteome</keyword>
<proteinExistence type="predicted"/>
<dbReference type="AlphaFoldDB" id="A0A1B0DF84"/>
<accession>A0A1B0DF84</accession>
<dbReference type="Proteomes" id="UP000092462">
    <property type="component" value="Unassembled WGS sequence"/>
</dbReference>
<dbReference type="EnsemblMetazoa" id="PPAI006693-RA">
    <property type="protein sequence ID" value="PPAI006693-PA"/>
    <property type="gene ID" value="PPAI006693"/>
</dbReference>
<dbReference type="EMBL" id="AJVK01058604">
    <property type="status" value="NOT_ANNOTATED_CDS"/>
    <property type="molecule type" value="Genomic_DNA"/>
</dbReference>
<protein>
    <submittedName>
        <fullName evidence="1">Uncharacterized protein</fullName>
    </submittedName>
</protein>
<evidence type="ECO:0000313" key="1">
    <source>
        <dbReference type="EnsemblMetazoa" id="PPAI006693-PA"/>
    </source>
</evidence>
<reference evidence="1" key="1">
    <citation type="submission" date="2022-08" db="UniProtKB">
        <authorList>
            <consortium name="EnsemblMetazoa"/>
        </authorList>
    </citation>
    <scope>IDENTIFICATION</scope>
    <source>
        <strain evidence="1">Israel</strain>
    </source>
</reference>
<name>A0A1B0DF84_PHLPP</name>
<dbReference type="VEuPathDB" id="VectorBase:PPAI006693"/>
<sequence>MKTADMKKKITQQLKLLIASDKADASDKSEAREKEMCQLKEKDWKRANEMKRMVDMHNKQNNVLKRKFEECVAKAKRLEEALERQKAV</sequence>
<organism evidence="1 2">
    <name type="scientific">Phlebotomus papatasi</name>
    <name type="common">Sandfly</name>
    <dbReference type="NCBI Taxonomy" id="29031"/>
    <lineage>
        <taxon>Eukaryota</taxon>
        <taxon>Metazoa</taxon>
        <taxon>Ecdysozoa</taxon>
        <taxon>Arthropoda</taxon>
        <taxon>Hexapoda</taxon>
        <taxon>Insecta</taxon>
        <taxon>Pterygota</taxon>
        <taxon>Neoptera</taxon>
        <taxon>Endopterygota</taxon>
        <taxon>Diptera</taxon>
        <taxon>Nematocera</taxon>
        <taxon>Psychodoidea</taxon>
        <taxon>Psychodidae</taxon>
        <taxon>Phlebotomus</taxon>
        <taxon>Phlebotomus</taxon>
    </lineage>
</organism>
<evidence type="ECO:0000313" key="2">
    <source>
        <dbReference type="Proteomes" id="UP000092462"/>
    </source>
</evidence>
<dbReference type="VEuPathDB" id="VectorBase:PPAPM1_002286"/>